<dbReference type="InterPro" id="IPR050832">
    <property type="entry name" value="Bact_Acetyltransf"/>
</dbReference>
<dbReference type="AlphaFoldDB" id="A0A2D3WCT0"/>
<feature type="domain" description="N-acetyltransferase" evidence="3">
    <location>
        <begin position="1"/>
        <end position="146"/>
    </location>
</feature>
<keyword evidence="1 4" id="KW-0808">Transferase</keyword>
<dbReference type="STRING" id="366522.GCA_001548055_02320"/>
<sequence length="146" mass="16603">MIREANVQDADVLAILLEQLGYENTSSFLPARIQTLLEHPDASLAVYETEGRVVALLCLHVIPQIALLGPFLRISYFVVDETMRSAHIGATLEAYALDVARKKGCDRIEVHCHERRKDAHRFYARHGYVESPKYFVKNLHVRSEDA</sequence>
<protein>
    <submittedName>
        <fullName evidence="4">N-acetyltransferase</fullName>
    </submittedName>
</protein>
<dbReference type="Proteomes" id="UP000231638">
    <property type="component" value="Unassembled WGS sequence"/>
</dbReference>
<evidence type="ECO:0000256" key="2">
    <source>
        <dbReference type="ARBA" id="ARBA00023315"/>
    </source>
</evidence>
<reference evidence="4 5" key="1">
    <citation type="journal article" date="2017" name="Front. Microbiol.">
        <title>Comparative Genomic Analysis of the Class Epsilonproteobacteria and Proposed Reclassification to Epsilonbacteraeota (phyl. nov.).</title>
        <authorList>
            <person name="Waite D.W."/>
            <person name="Vanwonterghem I."/>
            <person name="Rinke C."/>
            <person name="Parks D.H."/>
            <person name="Zhang Y."/>
            <person name="Takai K."/>
            <person name="Sievert S.M."/>
            <person name="Simon J."/>
            <person name="Campbell B.J."/>
            <person name="Hanson T.E."/>
            <person name="Woyke T."/>
            <person name="Klotz M.G."/>
            <person name="Hugenholtz P."/>
        </authorList>
    </citation>
    <scope>NUCLEOTIDE SEQUENCE [LARGE SCALE GENOMIC DNA]</scope>
    <source>
        <strain evidence="4">UBA11420</strain>
    </source>
</reference>
<evidence type="ECO:0000259" key="3">
    <source>
        <dbReference type="PROSITE" id="PS51186"/>
    </source>
</evidence>
<name>A0A2D3WCT0_9BACT</name>
<evidence type="ECO:0000313" key="4">
    <source>
        <dbReference type="EMBL" id="DAB36890.1"/>
    </source>
</evidence>
<dbReference type="InterPro" id="IPR000182">
    <property type="entry name" value="GNAT_dom"/>
</dbReference>
<dbReference type="Pfam" id="PF00583">
    <property type="entry name" value="Acetyltransf_1"/>
    <property type="match status" value="1"/>
</dbReference>
<dbReference type="GO" id="GO:0016747">
    <property type="term" value="F:acyltransferase activity, transferring groups other than amino-acyl groups"/>
    <property type="evidence" value="ECO:0007669"/>
    <property type="project" value="InterPro"/>
</dbReference>
<keyword evidence="2" id="KW-0012">Acyltransferase</keyword>
<comment type="caution">
    <text evidence="4">The sequence shown here is derived from an EMBL/GenBank/DDBJ whole genome shotgun (WGS) entry which is preliminary data.</text>
</comment>
<evidence type="ECO:0000256" key="1">
    <source>
        <dbReference type="ARBA" id="ARBA00022679"/>
    </source>
</evidence>
<dbReference type="PROSITE" id="PS51186">
    <property type="entry name" value="GNAT"/>
    <property type="match status" value="1"/>
</dbReference>
<dbReference type="PANTHER" id="PTHR43877:SF2">
    <property type="entry name" value="AMINOALKYLPHOSPHONATE N-ACETYLTRANSFERASE-RELATED"/>
    <property type="match status" value="1"/>
</dbReference>
<dbReference type="EMBL" id="DLUG01000069">
    <property type="protein sequence ID" value="DAB36890.1"/>
    <property type="molecule type" value="Genomic_DNA"/>
</dbReference>
<dbReference type="PANTHER" id="PTHR43877">
    <property type="entry name" value="AMINOALKYLPHOSPHONATE N-ACETYLTRANSFERASE-RELATED-RELATED"/>
    <property type="match status" value="1"/>
</dbReference>
<dbReference type="Gene3D" id="3.40.630.30">
    <property type="match status" value="1"/>
</dbReference>
<organism evidence="4 5">
    <name type="scientific">Sulfurospirillum cavolei</name>
    <dbReference type="NCBI Taxonomy" id="366522"/>
    <lineage>
        <taxon>Bacteria</taxon>
        <taxon>Pseudomonadati</taxon>
        <taxon>Campylobacterota</taxon>
        <taxon>Epsilonproteobacteria</taxon>
        <taxon>Campylobacterales</taxon>
        <taxon>Sulfurospirillaceae</taxon>
        <taxon>Sulfurospirillum</taxon>
    </lineage>
</organism>
<gene>
    <name evidence="4" type="ORF">CFH80_02485</name>
</gene>
<dbReference type="SUPFAM" id="SSF55729">
    <property type="entry name" value="Acyl-CoA N-acyltransferases (Nat)"/>
    <property type="match status" value="1"/>
</dbReference>
<accession>A0A2D3WCT0</accession>
<evidence type="ECO:0000313" key="5">
    <source>
        <dbReference type="Proteomes" id="UP000231638"/>
    </source>
</evidence>
<dbReference type="CDD" id="cd04301">
    <property type="entry name" value="NAT_SF"/>
    <property type="match status" value="1"/>
</dbReference>
<proteinExistence type="predicted"/>
<dbReference type="InterPro" id="IPR016181">
    <property type="entry name" value="Acyl_CoA_acyltransferase"/>
</dbReference>